<protein>
    <submittedName>
        <fullName evidence="3">Aldehyde dehydrogenase family protein</fullName>
    </submittedName>
</protein>
<dbReference type="Proteomes" id="UP000263377">
    <property type="component" value="Unassembled WGS sequence"/>
</dbReference>
<feature type="domain" description="Aldehyde dehydrogenase" evidence="2">
    <location>
        <begin position="45"/>
        <end position="371"/>
    </location>
</feature>
<dbReference type="EMBL" id="QVIG01000001">
    <property type="protein sequence ID" value="RGD57494.1"/>
    <property type="molecule type" value="Genomic_DNA"/>
</dbReference>
<dbReference type="InterPro" id="IPR016161">
    <property type="entry name" value="Ald_DH/histidinol_DH"/>
</dbReference>
<evidence type="ECO:0000256" key="1">
    <source>
        <dbReference type="ARBA" id="ARBA00023002"/>
    </source>
</evidence>
<evidence type="ECO:0000313" key="4">
    <source>
        <dbReference type="Proteomes" id="UP000263377"/>
    </source>
</evidence>
<dbReference type="InterPro" id="IPR016162">
    <property type="entry name" value="Ald_DH_N"/>
</dbReference>
<dbReference type="Gene3D" id="3.40.309.10">
    <property type="entry name" value="Aldehyde Dehydrogenase, Chain A, domain 2"/>
    <property type="match status" value="1"/>
</dbReference>
<dbReference type="PANTHER" id="PTHR11699">
    <property type="entry name" value="ALDEHYDE DEHYDROGENASE-RELATED"/>
    <property type="match status" value="1"/>
</dbReference>
<accession>A0A372ZPK2</accession>
<dbReference type="SUPFAM" id="SSF53720">
    <property type="entry name" value="ALDH-like"/>
    <property type="match status" value="1"/>
</dbReference>
<keyword evidence="1" id="KW-0560">Oxidoreductase</keyword>
<comment type="caution">
    <text evidence="3">The sequence shown here is derived from an EMBL/GenBank/DDBJ whole genome shotgun (WGS) entry which is preliminary data.</text>
</comment>
<organism evidence="3 4">
    <name type="scientific">Kitasatospora xanthocidica</name>
    <dbReference type="NCBI Taxonomy" id="83382"/>
    <lineage>
        <taxon>Bacteria</taxon>
        <taxon>Bacillati</taxon>
        <taxon>Actinomycetota</taxon>
        <taxon>Actinomycetes</taxon>
        <taxon>Kitasatosporales</taxon>
        <taxon>Streptomycetaceae</taxon>
        <taxon>Kitasatospora</taxon>
    </lineage>
</organism>
<gene>
    <name evidence="3" type="ORF">DR950_06505</name>
</gene>
<evidence type="ECO:0000313" key="3">
    <source>
        <dbReference type="EMBL" id="RGD57494.1"/>
    </source>
</evidence>
<evidence type="ECO:0000259" key="2">
    <source>
        <dbReference type="Pfam" id="PF00171"/>
    </source>
</evidence>
<sequence length="391" mass="42534">MRSDCRTGGMVTTLAPVARFRSLLEQHHRELTALATTVETARTARTEWEWALAALNPQPRRAGWLTGRRPLGTVYVRMPATLPVYSFALFAVGALLPGNRVVVRPAGPSRHVVGPLVRLAREAGLPIELHTGGWEDFEAEAGESADGFVFCGGPDRADRLAAVLPDRTRLLYQGPGCCAFVVTAEADPVRAAEAVVRTRLFNSSQDCLATERVYVADRVLDGFLAALDARLDEVSYGADNTADIDVGPLLLDARAADWYRRIADGEGTVLRAGRNLGGSLYETCVVEAAPDSPLVLDEKYCPVLPVVRYRNDPELRDMLRLGDYALGLTVHGRLPSFGTLDFGHVAVGTTHYDLESPLSPFGGYRRTTFVRTGDGLRRGPALVPYEMSTRG</sequence>
<reference evidence="3 4" key="1">
    <citation type="submission" date="2018-08" db="EMBL/GenBank/DDBJ databases">
        <title>Diversity &amp; Physiological Properties of Lignin-Decomposing Actinobacteria from Soil.</title>
        <authorList>
            <person name="Roh S.G."/>
            <person name="Kim S.B."/>
        </authorList>
    </citation>
    <scope>NUCLEOTIDE SEQUENCE [LARGE SCALE GENOMIC DNA]</scope>
    <source>
        <strain evidence="3 4">MMS17-GH009</strain>
    </source>
</reference>
<dbReference type="InterPro" id="IPR015590">
    <property type="entry name" value="Aldehyde_DH_dom"/>
</dbReference>
<name>A0A372ZPK2_9ACTN</name>
<dbReference type="Gene3D" id="3.40.605.10">
    <property type="entry name" value="Aldehyde Dehydrogenase, Chain A, domain 1"/>
    <property type="match status" value="1"/>
</dbReference>
<dbReference type="AlphaFoldDB" id="A0A372ZPK2"/>
<dbReference type="Pfam" id="PF00171">
    <property type="entry name" value="Aldedh"/>
    <property type="match status" value="1"/>
</dbReference>
<dbReference type="GO" id="GO:0016620">
    <property type="term" value="F:oxidoreductase activity, acting on the aldehyde or oxo group of donors, NAD or NADP as acceptor"/>
    <property type="evidence" value="ECO:0007669"/>
    <property type="project" value="InterPro"/>
</dbReference>
<keyword evidence="4" id="KW-1185">Reference proteome</keyword>
<dbReference type="InterPro" id="IPR016163">
    <property type="entry name" value="Ald_DH_C"/>
</dbReference>
<proteinExistence type="predicted"/>